<comment type="caution">
    <text evidence="3">The sequence shown here is derived from an EMBL/GenBank/DDBJ whole genome shotgun (WGS) entry which is preliminary data.</text>
</comment>
<protein>
    <submittedName>
        <fullName evidence="3">Tetratricopeptide repeat protein</fullName>
    </submittedName>
</protein>
<feature type="repeat" description="TPR" evidence="1">
    <location>
        <begin position="142"/>
        <end position="175"/>
    </location>
</feature>
<keyword evidence="2" id="KW-0175">Coiled coil</keyword>
<dbReference type="PROSITE" id="PS50005">
    <property type="entry name" value="TPR"/>
    <property type="match status" value="1"/>
</dbReference>
<dbReference type="AlphaFoldDB" id="A0A7C5KCS8"/>
<dbReference type="SMART" id="SM00028">
    <property type="entry name" value="TPR"/>
    <property type="match status" value="3"/>
</dbReference>
<evidence type="ECO:0000256" key="1">
    <source>
        <dbReference type="PROSITE-ProRule" id="PRU00339"/>
    </source>
</evidence>
<dbReference type="InterPro" id="IPR011990">
    <property type="entry name" value="TPR-like_helical_dom_sf"/>
</dbReference>
<dbReference type="SUPFAM" id="SSF48452">
    <property type="entry name" value="TPR-like"/>
    <property type="match status" value="2"/>
</dbReference>
<dbReference type="EMBL" id="DRUY01000188">
    <property type="protein sequence ID" value="HHI66017.1"/>
    <property type="molecule type" value="Genomic_DNA"/>
</dbReference>
<evidence type="ECO:0000313" key="3">
    <source>
        <dbReference type="EMBL" id="HHI66017.1"/>
    </source>
</evidence>
<dbReference type="Pfam" id="PF13181">
    <property type="entry name" value="TPR_8"/>
    <property type="match status" value="1"/>
</dbReference>
<dbReference type="InterPro" id="IPR019734">
    <property type="entry name" value="TPR_rpt"/>
</dbReference>
<gene>
    <name evidence="3" type="ORF">ENL70_05675</name>
</gene>
<sequence length="290" mass="33130">MSLTDLKEKLQNAVDLVNKNELDQARKILEEVIETLHENQLSNEEEDVLATALDIRSLIRAYGRDFEGSMRDLDESISLKKGLNDKNFKKNQEDIARLLTHKGINLGQLGKLDEALLQIKEAVKLYDECYNDGSLSNLGLYTHALNQLAITQKNMNNFDQSFDTFNKAIELLEKEVKINNSLNLDLAVTYMNRGINNVEASKTQDSLDDFRKSIDIVIDSLKDRPELVGLYSRLVYYSILSMARSGLILPDKMEKFKTESEYVFNTYGITEEAEFWLTKINEIFAPPQSS</sequence>
<proteinExistence type="predicted"/>
<keyword evidence="1" id="KW-0802">TPR repeat</keyword>
<dbReference type="Gene3D" id="1.25.40.10">
    <property type="entry name" value="Tetratricopeptide repeat domain"/>
    <property type="match status" value="2"/>
</dbReference>
<feature type="coiled-coil region" evidence="2">
    <location>
        <begin position="3"/>
        <end position="39"/>
    </location>
</feature>
<name>A0A7C5KCS8_9BACT</name>
<reference evidence="3" key="1">
    <citation type="journal article" date="2020" name="mSystems">
        <title>Genome- and Community-Level Interaction Insights into Carbon Utilization and Element Cycling Functions of Hydrothermarchaeota in Hydrothermal Sediment.</title>
        <authorList>
            <person name="Zhou Z."/>
            <person name="Liu Y."/>
            <person name="Xu W."/>
            <person name="Pan J."/>
            <person name="Luo Z.H."/>
            <person name="Li M."/>
        </authorList>
    </citation>
    <scope>NUCLEOTIDE SEQUENCE [LARGE SCALE GENOMIC DNA]</scope>
    <source>
        <strain evidence="3">SpSt-1019</strain>
    </source>
</reference>
<accession>A0A7C5KCS8</accession>
<organism evidence="3">
    <name type="scientific">Thermodesulfobium narugense</name>
    <dbReference type="NCBI Taxonomy" id="184064"/>
    <lineage>
        <taxon>Bacteria</taxon>
        <taxon>Pseudomonadati</taxon>
        <taxon>Thermodesulfobiota</taxon>
        <taxon>Thermodesulfobiia</taxon>
        <taxon>Thermodesulfobiales</taxon>
        <taxon>Thermodesulfobiaceae</taxon>
        <taxon>Thermodesulfobium</taxon>
    </lineage>
</organism>
<evidence type="ECO:0000256" key="2">
    <source>
        <dbReference type="SAM" id="Coils"/>
    </source>
</evidence>